<evidence type="ECO:0000313" key="3">
    <source>
        <dbReference type="Proteomes" id="UP000049855"/>
    </source>
</evidence>
<dbReference type="AlphaFoldDB" id="A0A0U1KZX5"/>
<dbReference type="Proteomes" id="UP000049855">
    <property type="component" value="Unassembled WGS sequence"/>
</dbReference>
<feature type="domain" description="LUD" evidence="1">
    <location>
        <begin position="14"/>
        <end position="207"/>
    </location>
</feature>
<evidence type="ECO:0000259" key="1">
    <source>
        <dbReference type="Pfam" id="PF02589"/>
    </source>
</evidence>
<dbReference type="Gene3D" id="3.40.50.10420">
    <property type="entry name" value="NagB/RpiA/CoA transferase-like"/>
    <property type="match status" value="1"/>
</dbReference>
<name>A0A0U1KZX5_9FIRM</name>
<organism evidence="2 3">
    <name type="scientific">Sporomusa ovata</name>
    <dbReference type="NCBI Taxonomy" id="2378"/>
    <lineage>
        <taxon>Bacteria</taxon>
        <taxon>Bacillati</taxon>
        <taxon>Bacillota</taxon>
        <taxon>Negativicutes</taxon>
        <taxon>Selenomonadales</taxon>
        <taxon>Sporomusaceae</taxon>
        <taxon>Sporomusa</taxon>
    </lineage>
</organism>
<dbReference type="EMBL" id="CTRP01000012">
    <property type="protein sequence ID" value="CQR72972.1"/>
    <property type="molecule type" value="Genomic_DNA"/>
</dbReference>
<evidence type="ECO:0000313" key="2">
    <source>
        <dbReference type="EMBL" id="CQR72972.1"/>
    </source>
</evidence>
<gene>
    <name evidence="2" type="ORF">SpAn4DRAFT_2204</name>
</gene>
<dbReference type="InterPro" id="IPR003741">
    <property type="entry name" value="LUD_dom"/>
</dbReference>
<dbReference type="RefSeq" id="WP_021167786.1">
    <property type="nucleotide sequence ID" value="NZ_CTRP01000012.1"/>
</dbReference>
<dbReference type="Pfam" id="PF02589">
    <property type="entry name" value="LUD_dom"/>
    <property type="match status" value="1"/>
</dbReference>
<dbReference type="PANTHER" id="PTHR36179:SF2">
    <property type="entry name" value="LUD DOMAIN-CONTAINING PROTEIN"/>
    <property type="match status" value="1"/>
</dbReference>
<dbReference type="InterPro" id="IPR024185">
    <property type="entry name" value="FTHF_cligase-like_sf"/>
</dbReference>
<dbReference type="PANTHER" id="PTHR36179">
    <property type="entry name" value="LUD_DOM DOMAIN-CONTAINING PROTEIN"/>
    <property type="match status" value="1"/>
</dbReference>
<keyword evidence="3" id="KW-1185">Reference proteome</keyword>
<proteinExistence type="predicted"/>
<dbReference type="InterPro" id="IPR009501">
    <property type="entry name" value="UCP020269"/>
</dbReference>
<sequence length="213" mass="23096">MNELKTWHNQTIAAKVVEALQKNHFAASYVNTKQEALDKLAALIPTDATVGIGGSWTIKEVGIDTLLEERGNTVFNHNKPGLSPEEALAVRRKEMTSDVFLTGTNALTLKGELVNVDGAGNRVAAMIFGPKKVIVISGVNKIVTNLETAMDRIELFAAPINNKRLNRPNPCTVTGECMDCQGPTRICNVTTVMHKKPSATDVEIIIIGEELGF</sequence>
<accession>A0A0U1KZX5</accession>
<reference evidence="3" key="1">
    <citation type="submission" date="2015-03" db="EMBL/GenBank/DDBJ databases">
        <authorList>
            <person name="Nijsse Bart"/>
        </authorList>
    </citation>
    <scope>NUCLEOTIDE SEQUENCE [LARGE SCALE GENOMIC DNA]</scope>
</reference>
<protein>
    <recommendedName>
        <fullName evidence="1">LUD domain-containing protein</fullName>
    </recommendedName>
</protein>
<dbReference type="PIRSF" id="PIRSF020269">
    <property type="entry name" value="DUF1121"/>
    <property type="match status" value="1"/>
</dbReference>